<dbReference type="Gene3D" id="3.10.129.10">
    <property type="entry name" value="Hotdog Thioesterase"/>
    <property type="match status" value="1"/>
</dbReference>
<dbReference type="Proteomes" id="UP000787472">
    <property type="component" value="Unassembled WGS sequence"/>
</dbReference>
<reference evidence="2" key="1">
    <citation type="submission" date="2020-03" db="EMBL/GenBank/DDBJ databases">
        <authorList>
            <person name="Guo F."/>
        </authorList>
    </citation>
    <scope>NUCLEOTIDE SEQUENCE</scope>
    <source>
        <strain evidence="2">JCM 30134</strain>
    </source>
</reference>
<accession>A0A9E5ML54</accession>
<dbReference type="AlphaFoldDB" id="A0A9E5ML54"/>
<sequence length="172" mass="19581">MSLNSSSEQHQAPLQPTDSRPITYQGPVLAEWIDYNGHMSEAYYVLVFGYATDNLYEQLGIGSEYRQQNHCSAYTVEAHINYLQEVSLGEPLIVITQLLESGDKKLRFCHRMIHSDSQQELAFTELLVLYVDTDSGRTQPFPPTIKTQIDGLLKKHQALDLPDLAQRRVGQR</sequence>
<protein>
    <submittedName>
        <fullName evidence="2">Thioesterase</fullName>
    </submittedName>
</protein>
<comment type="caution">
    <text evidence="2">The sequence shown here is derived from an EMBL/GenBank/DDBJ whole genome shotgun (WGS) entry which is preliminary data.</text>
</comment>
<dbReference type="InterPro" id="IPR050563">
    <property type="entry name" value="4-hydroxybenzoyl-CoA_TE"/>
</dbReference>
<dbReference type="SUPFAM" id="SSF54637">
    <property type="entry name" value="Thioesterase/thiol ester dehydrase-isomerase"/>
    <property type="match status" value="1"/>
</dbReference>
<dbReference type="Pfam" id="PF13279">
    <property type="entry name" value="4HBT_2"/>
    <property type="match status" value="1"/>
</dbReference>
<evidence type="ECO:0000256" key="1">
    <source>
        <dbReference type="SAM" id="MobiDB-lite"/>
    </source>
</evidence>
<proteinExistence type="predicted"/>
<dbReference type="GO" id="GO:0047617">
    <property type="term" value="F:fatty acyl-CoA hydrolase activity"/>
    <property type="evidence" value="ECO:0007669"/>
    <property type="project" value="TreeGrafter"/>
</dbReference>
<dbReference type="RefSeq" id="WP_167187205.1">
    <property type="nucleotide sequence ID" value="NZ_JAAONZ010000009.1"/>
</dbReference>
<dbReference type="PANTHER" id="PTHR31793">
    <property type="entry name" value="4-HYDROXYBENZOYL-COA THIOESTERASE FAMILY MEMBER"/>
    <property type="match status" value="1"/>
</dbReference>
<dbReference type="InterPro" id="IPR029069">
    <property type="entry name" value="HotDog_dom_sf"/>
</dbReference>
<evidence type="ECO:0000313" key="2">
    <source>
        <dbReference type="EMBL" id="NHO66427.1"/>
    </source>
</evidence>
<dbReference type="EMBL" id="JAAONZ010000009">
    <property type="protein sequence ID" value="NHO66427.1"/>
    <property type="molecule type" value="Genomic_DNA"/>
</dbReference>
<name>A0A9E5ML54_9GAMM</name>
<dbReference type="CDD" id="cd00586">
    <property type="entry name" value="4HBT"/>
    <property type="match status" value="1"/>
</dbReference>
<gene>
    <name evidence="2" type="ORF">G8770_12840</name>
</gene>
<keyword evidence="3" id="KW-1185">Reference proteome</keyword>
<evidence type="ECO:0000313" key="3">
    <source>
        <dbReference type="Proteomes" id="UP000787472"/>
    </source>
</evidence>
<dbReference type="PANTHER" id="PTHR31793:SF2">
    <property type="entry name" value="BLR1345 PROTEIN"/>
    <property type="match status" value="1"/>
</dbReference>
<organism evidence="2 3">
    <name type="scientific">Pseudomaricurvus hydrocarbonicus</name>
    <dbReference type="NCBI Taxonomy" id="1470433"/>
    <lineage>
        <taxon>Bacteria</taxon>
        <taxon>Pseudomonadati</taxon>
        <taxon>Pseudomonadota</taxon>
        <taxon>Gammaproteobacteria</taxon>
        <taxon>Cellvibrionales</taxon>
        <taxon>Cellvibrionaceae</taxon>
        <taxon>Pseudomaricurvus</taxon>
    </lineage>
</organism>
<feature type="region of interest" description="Disordered" evidence="1">
    <location>
        <begin position="1"/>
        <end position="20"/>
    </location>
</feature>